<dbReference type="GO" id="GO:0016787">
    <property type="term" value="F:hydrolase activity"/>
    <property type="evidence" value="ECO:0007669"/>
    <property type="project" value="UniProtKB-KW"/>
</dbReference>
<name>A0A5B7FF23_PORTR</name>
<dbReference type="GO" id="GO:0005524">
    <property type="term" value="F:ATP binding"/>
    <property type="evidence" value="ECO:0007669"/>
    <property type="project" value="InterPro"/>
</dbReference>
<organism evidence="4 5">
    <name type="scientific">Portunus trituberculatus</name>
    <name type="common">Swimming crab</name>
    <name type="synonym">Neptunus trituberculatus</name>
    <dbReference type="NCBI Taxonomy" id="210409"/>
    <lineage>
        <taxon>Eukaryota</taxon>
        <taxon>Metazoa</taxon>
        <taxon>Ecdysozoa</taxon>
        <taxon>Arthropoda</taxon>
        <taxon>Crustacea</taxon>
        <taxon>Multicrustacea</taxon>
        <taxon>Malacostraca</taxon>
        <taxon>Eumalacostraca</taxon>
        <taxon>Eucarida</taxon>
        <taxon>Decapoda</taxon>
        <taxon>Pleocyemata</taxon>
        <taxon>Brachyura</taxon>
        <taxon>Eubrachyura</taxon>
        <taxon>Portunoidea</taxon>
        <taxon>Portunidae</taxon>
        <taxon>Portuninae</taxon>
        <taxon>Portunus</taxon>
    </lineage>
</organism>
<dbReference type="Gene3D" id="3.40.50.10810">
    <property type="entry name" value="Tandem AAA-ATPase domain"/>
    <property type="match status" value="1"/>
</dbReference>
<dbReference type="Gene3D" id="3.40.50.300">
    <property type="entry name" value="P-loop containing nucleotide triphosphate hydrolases"/>
    <property type="match status" value="1"/>
</dbReference>
<evidence type="ECO:0000256" key="2">
    <source>
        <dbReference type="SAM" id="MobiDB-lite"/>
    </source>
</evidence>
<proteinExistence type="predicted"/>
<evidence type="ECO:0000313" key="5">
    <source>
        <dbReference type="Proteomes" id="UP000324222"/>
    </source>
</evidence>
<evidence type="ECO:0000256" key="1">
    <source>
        <dbReference type="ARBA" id="ARBA00022801"/>
    </source>
</evidence>
<dbReference type="Pfam" id="PF00176">
    <property type="entry name" value="SNF2-rel_dom"/>
    <property type="match status" value="1"/>
</dbReference>
<dbReference type="InterPro" id="IPR000330">
    <property type="entry name" value="SNF2_N"/>
</dbReference>
<dbReference type="InterPro" id="IPR027417">
    <property type="entry name" value="P-loop_NTPase"/>
</dbReference>
<accession>A0A5B7FF23</accession>
<dbReference type="PANTHER" id="PTHR10799">
    <property type="entry name" value="SNF2/RAD54 HELICASE FAMILY"/>
    <property type="match status" value="1"/>
</dbReference>
<dbReference type="SUPFAM" id="SSF52540">
    <property type="entry name" value="P-loop containing nucleoside triphosphate hydrolases"/>
    <property type="match status" value="1"/>
</dbReference>
<dbReference type="CDD" id="cd18793">
    <property type="entry name" value="SF2_C_SNF"/>
    <property type="match status" value="1"/>
</dbReference>
<dbReference type="InterPro" id="IPR049730">
    <property type="entry name" value="SNF2/RAD54-like_C"/>
</dbReference>
<comment type="caution">
    <text evidence="4">The sequence shown here is derived from an EMBL/GenBank/DDBJ whole genome shotgun (WGS) entry which is preliminary data.</text>
</comment>
<feature type="compositionally biased region" description="Polar residues" evidence="2">
    <location>
        <begin position="405"/>
        <end position="414"/>
    </location>
</feature>
<dbReference type="AlphaFoldDB" id="A0A5B7FF23"/>
<keyword evidence="1" id="KW-0378">Hydrolase</keyword>
<reference evidence="4 5" key="1">
    <citation type="submission" date="2019-05" db="EMBL/GenBank/DDBJ databases">
        <title>Another draft genome of Portunus trituberculatus and its Hox gene families provides insights of decapod evolution.</title>
        <authorList>
            <person name="Jeong J.-H."/>
            <person name="Song I."/>
            <person name="Kim S."/>
            <person name="Choi T."/>
            <person name="Kim D."/>
            <person name="Ryu S."/>
            <person name="Kim W."/>
        </authorList>
    </citation>
    <scope>NUCLEOTIDE SEQUENCE [LARGE SCALE GENOMIC DNA]</scope>
    <source>
        <tissue evidence="4">Muscle</tissue>
    </source>
</reference>
<dbReference type="Pfam" id="PF00271">
    <property type="entry name" value="Helicase_C"/>
    <property type="match status" value="1"/>
</dbReference>
<feature type="domain" description="Helicase C-terminal" evidence="3">
    <location>
        <begin position="200"/>
        <end position="354"/>
    </location>
</feature>
<dbReference type="OrthoDB" id="448448at2759"/>
<dbReference type="Proteomes" id="UP000324222">
    <property type="component" value="Unassembled WGS sequence"/>
</dbReference>
<feature type="region of interest" description="Disordered" evidence="2">
    <location>
        <begin position="367"/>
        <end position="420"/>
    </location>
</feature>
<protein>
    <submittedName>
        <fullName evidence="4">SWI/SNF-related matrix-associated actin-dependent regulator of chromatin subfamily A containing DEAD/H box 1</fullName>
    </submittedName>
</protein>
<dbReference type="EMBL" id="VSRR010005901">
    <property type="protein sequence ID" value="MPC43588.1"/>
    <property type="molecule type" value="Genomic_DNA"/>
</dbReference>
<keyword evidence="5" id="KW-1185">Reference proteome</keyword>
<evidence type="ECO:0000313" key="4">
    <source>
        <dbReference type="EMBL" id="MPC43588.1"/>
    </source>
</evidence>
<evidence type="ECO:0000259" key="3">
    <source>
        <dbReference type="PROSITE" id="PS51194"/>
    </source>
</evidence>
<dbReference type="SMART" id="SM00490">
    <property type="entry name" value="HELICc"/>
    <property type="match status" value="1"/>
</dbReference>
<dbReference type="InterPro" id="IPR038718">
    <property type="entry name" value="SNF2-like_sf"/>
</dbReference>
<dbReference type="PROSITE" id="PS51194">
    <property type="entry name" value="HELICASE_CTER"/>
    <property type="match status" value="1"/>
</dbReference>
<dbReference type="InterPro" id="IPR001650">
    <property type="entry name" value="Helicase_C-like"/>
</dbReference>
<sequence>MSILIFVMPQLFDSKKEELKRVFAMFPRSDTSGNKGRFERERIEQAKRIMKPFFLRRLKCDVLKDLPLKEDEVIYSPLSARQKQIYQDTVAILSKKAQQQKVSVLETHLIQYTDLWNQRHYTDAKLKEIAKILKKTTHRDSVLEYIVEDFSVMSDFEIHNTCAQYNTRSSCPSPSLPPHQHIRQYRLDNDYILSSGKMEQLDVLLPKLKEEGSRVLIFSQFVIVLNILEQYTKLRGHKYLRFDGTTQVSERQELIDKYTEEEDIFLFLLSTKAGGLGINLTAANTVILHDIDFNPYNDKQAEDRCHRVGQTRPVKIIRLISKGTIEEGMLQIAQDKLQLEREVTGLEEGQQKRDVGMLLKVALGLVKPEAPSSSSSSENKPQEEAQDVGPEGDQTRDEDAPCEDSQGNGCNTDNSDGDEL</sequence>
<gene>
    <name evidence="4" type="primary">smarcad1</name>
    <name evidence="4" type="ORF">E2C01_037238</name>
</gene>